<reference evidence="1 2" key="1">
    <citation type="submission" date="2016-11" db="EMBL/GenBank/DDBJ databases">
        <authorList>
            <person name="Jaros S."/>
            <person name="Januszkiewicz K."/>
            <person name="Wedrychowicz H."/>
        </authorList>
    </citation>
    <scope>NUCLEOTIDE SEQUENCE [LARGE SCALE GENOMIC DNA]</scope>
    <source>
        <strain evidence="1 2">CGMCC 1.6102</strain>
    </source>
</reference>
<name>A0A1M7MBX0_9BACT</name>
<sequence length="115" mass="13267">MNVSQEILNGLYGSEIQSIDFDFSRNSITFDLRISEAGKSRSFKLVFNEVLRYKVNKDRADEKWEFISVAEIFHLPELGAEYSIEESEKANYNYLFDGDGFEIFIMAGSLNLQES</sequence>
<dbReference type="InterPro" id="IPR057808">
    <property type="entry name" value="YxiG"/>
</dbReference>
<dbReference type="Proteomes" id="UP000184513">
    <property type="component" value="Unassembled WGS sequence"/>
</dbReference>
<protein>
    <submittedName>
        <fullName evidence="1">Uncharacterized protein</fullName>
    </submittedName>
</protein>
<dbReference type="Pfam" id="PF24711">
    <property type="entry name" value="YxiG"/>
    <property type="match status" value="1"/>
</dbReference>
<organism evidence="1 2">
    <name type="scientific">Cyclobacterium lianum</name>
    <dbReference type="NCBI Taxonomy" id="388280"/>
    <lineage>
        <taxon>Bacteria</taxon>
        <taxon>Pseudomonadati</taxon>
        <taxon>Bacteroidota</taxon>
        <taxon>Cytophagia</taxon>
        <taxon>Cytophagales</taxon>
        <taxon>Cyclobacteriaceae</taxon>
        <taxon>Cyclobacterium</taxon>
    </lineage>
</organism>
<keyword evidence="2" id="KW-1185">Reference proteome</keyword>
<gene>
    <name evidence="1" type="ORF">SAMN04488057_104210</name>
</gene>
<accession>A0A1M7MBX0</accession>
<dbReference type="STRING" id="388280.SAMN04488057_104210"/>
<dbReference type="EMBL" id="FRCY01000004">
    <property type="protein sequence ID" value="SHM88225.1"/>
    <property type="molecule type" value="Genomic_DNA"/>
</dbReference>
<evidence type="ECO:0000313" key="1">
    <source>
        <dbReference type="EMBL" id="SHM88225.1"/>
    </source>
</evidence>
<evidence type="ECO:0000313" key="2">
    <source>
        <dbReference type="Proteomes" id="UP000184513"/>
    </source>
</evidence>
<dbReference type="AlphaFoldDB" id="A0A1M7MBX0"/>
<proteinExistence type="predicted"/>
<dbReference type="RefSeq" id="WP_073093997.1">
    <property type="nucleotide sequence ID" value="NZ_FRCY01000004.1"/>
</dbReference>